<evidence type="ECO:0000313" key="2">
    <source>
        <dbReference type="EMBL" id="PVE08508.1"/>
    </source>
</evidence>
<comment type="caution">
    <text evidence="2">The sequence shown here is derived from an EMBL/GenBank/DDBJ whole genome shotgun (WGS) entry which is preliminary data.</text>
</comment>
<dbReference type="EMBL" id="AZSP01000257">
    <property type="protein sequence ID" value="PVE08508.1"/>
    <property type="molecule type" value="Genomic_DNA"/>
</dbReference>
<organism evidence="2 3">
    <name type="scientific">Streptomyces scopuliridis RB72</name>
    <dbReference type="NCBI Taxonomy" id="1440053"/>
    <lineage>
        <taxon>Bacteria</taxon>
        <taxon>Bacillati</taxon>
        <taxon>Actinomycetota</taxon>
        <taxon>Actinomycetes</taxon>
        <taxon>Kitasatosporales</taxon>
        <taxon>Streptomycetaceae</taxon>
        <taxon>Streptomyces</taxon>
    </lineage>
</organism>
<gene>
    <name evidence="2" type="ORF">Y717_17445</name>
</gene>
<feature type="signal peptide" evidence="1">
    <location>
        <begin position="1"/>
        <end position="27"/>
    </location>
</feature>
<keyword evidence="3" id="KW-1185">Reference proteome</keyword>
<dbReference type="RefSeq" id="WP_030350641.1">
    <property type="nucleotide sequence ID" value="NZ_AZSP01000257.1"/>
</dbReference>
<dbReference type="AlphaFoldDB" id="A0A2T7T035"/>
<sequence>MKSPGRTLVTTAAAAVLCVGFPLSAQAAEGLLFYTSEYGPIVLENPADGLCYSVGNAQDPQNSTDRVATVYSEKQCRGDATRLKPGAEGFLSFASVKFTR</sequence>
<name>A0A2T7T035_9ACTN</name>
<keyword evidence="1" id="KW-0732">Signal</keyword>
<protein>
    <submittedName>
        <fullName evidence="2">Uncharacterized protein</fullName>
    </submittedName>
</protein>
<dbReference type="OrthoDB" id="4337805at2"/>
<accession>A0A2T7T035</accession>
<proteinExistence type="predicted"/>
<dbReference type="GeneID" id="95541257"/>
<evidence type="ECO:0000313" key="3">
    <source>
        <dbReference type="Proteomes" id="UP000245992"/>
    </source>
</evidence>
<feature type="chain" id="PRO_5015463517" evidence="1">
    <location>
        <begin position="28"/>
        <end position="100"/>
    </location>
</feature>
<dbReference type="Proteomes" id="UP000245992">
    <property type="component" value="Unassembled WGS sequence"/>
</dbReference>
<dbReference type="STRING" id="1440053.GCA_000718095_01477"/>
<evidence type="ECO:0000256" key="1">
    <source>
        <dbReference type="SAM" id="SignalP"/>
    </source>
</evidence>
<reference evidence="2 3" key="1">
    <citation type="submission" date="2013-12" db="EMBL/GenBank/DDBJ databases">
        <title>Annotated genome of Streptomyces scopuliridis.</title>
        <authorList>
            <person name="Olson J.B."/>
        </authorList>
    </citation>
    <scope>NUCLEOTIDE SEQUENCE [LARGE SCALE GENOMIC DNA]</scope>
    <source>
        <strain evidence="2 3">RB72</strain>
    </source>
</reference>